<evidence type="ECO:0000256" key="2">
    <source>
        <dbReference type="ARBA" id="ARBA00007263"/>
    </source>
</evidence>
<keyword evidence="7 12" id="KW-1133">Transmembrane helix</keyword>
<dbReference type="GO" id="GO:0034626">
    <property type="term" value="P:fatty acid elongation, polyunsaturated fatty acid"/>
    <property type="evidence" value="ECO:0007669"/>
    <property type="project" value="TreeGrafter"/>
</dbReference>
<evidence type="ECO:0000256" key="4">
    <source>
        <dbReference type="ARBA" id="ARBA00022679"/>
    </source>
</evidence>
<keyword evidence="4 12" id="KW-0808">Transferase</keyword>
<protein>
    <recommendedName>
        <fullName evidence="12">Elongation of fatty acids protein</fullName>
        <ecNumber evidence="12">2.3.1.-</ecNumber>
    </recommendedName>
</protein>
<dbReference type="EC" id="2.3.1.-" evidence="12"/>
<evidence type="ECO:0000256" key="12">
    <source>
        <dbReference type="RuleBase" id="RU361115"/>
    </source>
</evidence>
<name>A0AA39QVD0_9LECA</name>
<feature type="transmembrane region" description="Helical" evidence="12">
    <location>
        <begin position="224"/>
        <end position="242"/>
    </location>
</feature>
<reference evidence="13" key="1">
    <citation type="submission" date="2023-03" db="EMBL/GenBank/DDBJ databases">
        <title>Complete genome of Cladonia borealis.</title>
        <authorList>
            <person name="Park H."/>
        </authorList>
    </citation>
    <scope>NUCLEOTIDE SEQUENCE</scope>
    <source>
        <strain evidence="13">ANT050790</strain>
    </source>
</reference>
<sequence>MSYSYGPQTPLDAKAVQLGDLSPWRIFDRVWTSAMGYPADKLDITPGVTPMLTLKSTAAVLITYYTVILGGRELMRTRPAFKLNDLFLIHNFYLTAISGVLLVLFIEQLAPTIWKHGIFFTICDAGGWTGPLVTLYYLNYLTKYLELLDTVFLVLKKKPLTFLHCYHHGATAFLCYTQLIGHTPVSWVPITLNLTVHVVMYWYYFQAARGIRIWWKEWITRLQIAQFVIDLGFVYYATYNYAASVYFPSFPHVGKCGGEEFAAFTGCATLSSYLVLFISFYAATYKKASKKEKRSTRAMSTSIPNKAVRGLETKQMPTMSETSETAVEALHAAEELMKAAGTTLAHDLHLTSSGRKN</sequence>
<dbReference type="GO" id="GO:0009922">
    <property type="term" value="F:fatty acid elongase activity"/>
    <property type="evidence" value="ECO:0007669"/>
    <property type="project" value="UniProtKB-EC"/>
</dbReference>
<feature type="transmembrane region" description="Helical" evidence="12">
    <location>
        <begin position="159"/>
        <end position="179"/>
    </location>
</feature>
<evidence type="ECO:0000256" key="8">
    <source>
        <dbReference type="ARBA" id="ARBA00023098"/>
    </source>
</evidence>
<proteinExistence type="inferred from homology"/>
<feature type="transmembrane region" description="Helical" evidence="12">
    <location>
        <begin position="262"/>
        <end position="284"/>
    </location>
</feature>
<keyword evidence="6 12" id="KW-0276">Fatty acid metabolism</keyword>
<accession>A0AA39QVD0</accession>
<dbReference type="GO" id="GO:0030148">
    <property type="term" value="P:sphingolipid biosynthetic process"/>
    <property type="evidence" value="ECO:0007669"/>
    <property type="project" value="TreeGrafter"/>
</dbReference>
<gene>
    <name evidence="13" type="ORF">JMJ35_008885</name>
</gene>
<feature type="transmembrane region" description="Helical" evidence="12">
    <location>
        <begin position="56"/>
        <end position="74"/>
    </location>
</feature>
<evidence type="ECO:0000313" key="13">
    <source>
        <dbReference type="EMBL" id="KAK0508609.1"/>
    </source>
</evidence>
<dbReference type="PANTHER" id="PTHR11157">
    <property type="entry name" value="FATTY ACID ACYL TRANSFERASE-RELATED"/>
    <property type="match status" value="1"/>
</dbReference>
<evidence type="ECO:0000256" key="6">
    <source>
        <dbReference type="ARBA" id="ARBA00022832"/>
    </source>
</evidence>
<evidence type="ECO:0000256" key="1">
    <source>
        <dbReference type="ARBA" id="ARBA00004141"/>
    </source>
</evidence>
<dbReference type="AlphaFoldDB" id="A0AA39QVD0"/>
<dbReference type="PANTHER" id="PTHR11157:SF134">
    <property type="entry name" value="ELONGATION OF FATTY ACIDS PROTEIN 1-RELATED"/>
    <property type="match status" value="1"/>
</dbReference>
<evidence type="ECO:0000313" key="14">
    <source>
        <dbReference type="Proteomes" id="UP001166286"/>
    </source>
</evidence>
<feature type="transmembrane region" description="Helical" evidence="12">
    <location>
        <begin position="86"/>
        <end position="106"/>
    </location>
</feature>
<evidence type="ECO:0000256" key="10">
    <source>
        <dbReference type="ARBA" id="ARBA00023160"/>
    </source>
</evidence>
<keyword evidence="3 12" id="KW-0444">Lipid biosynthesis</keyword>
<dbReference type="GO" id="GO:0034625">
    <property type="term" value="P:fatty acid elongation, monounsaturated fatty acid"/>
    <property type="evidence" value="ECO:0007669"/>
    <property type="project" value="TreeGrafter"/>
</dbReference>
<comment type="similarity">
    <text evidence="2 12">Belongs to the ELO family.</text>
</comment>
<dbReference type="GO" id="GO:0005789">
    <property type="term" value="C:endoplasmic reticulum membrane"/>
    <property type="evidence" value="ECO:0007669"/>
    <property type="project" value="TreeGrafter"/>
</dbReference>
<comment type="caution">
    <text evidence="13">The sequence shown here is derived from an EMBL/GenBank/DDBJ whole genome shotgun (WGS) entry which is preliminary data.</text>
</comment>
<keyword evidence="5 12" id="KW-0812">Transmembrane</keyword>
<evidence type="ECO:0000256" key="7">
    <source>
        <dbReference type="ARBA" id="ARBA00022989"/>
    </source>
</evidence>
<keyword evidence="10 12" id="KW-0275">Fatty acid biosynthesis</keyword>
<keyword evidence="9 12" id="KW-0472">Membrane</keyword>
<keyword evidence="14" id="KW-1185">Reference proteome</keyword>
<dbReference type="GO" id="GO:0019367">
    <property type="term" value="P:fatty acid elongation, saturated fatty acid"/>
    <property type="evidence" value="ECO:0007669"/>
    <property type="project" value="TreeGrafter"/>
</dbReference>
<dbReference type="EMBL" id="JAFEKC020000020">
    <property type="protein sequence ID" value="KAK0508609.1"/>
    <property type="molecule type" value="Genomic_DNA"/>
</dbReference>
<comment type="subcellular location">
    <subcellularLocation>
        <location evidence="1">Membrane</location>
        <topology evidence="1">Multi-pass membrane protein</topology>
    </subcellularLocation>
</comment>
<organism evidence="13 14">
    <name type="scientific">Cladonia borealis</name>
    <dbReference type="NCBI Taxonomy" id="184061"/>
    <lineage>
        <taxon>Eukaryota</taxon>
        <taxon>Fungi</taxon>
        <taxon>Dikarya</taxon>
        <taxon>Ascomycota</taxon>
        <taxon>Pezizomycotina</taxon>
        <taxon>Lecanoromycetes</taxon>
        <taxon>OSLEUM clade</taxon>
        <taxon>Lecanoromycetidae</taxon>
        <taxon>Lecanorales</taxon>
        <taxon>Lecanorineae</taxon>
        <taxon>Cladoniaceae</taxon>
        <taxon>Cladonia</taxon>
    </lineage>
</organism>
<dbReference type="Proteomes" id="UP001166286">
    <property type="component" value="Unassembled WGS sequence"/>
</dbReference>
<evidence type="ECO:0000256" key="9">
    <source>
        <dbReference type="ARBA" id="ARBA00023136"/>
    </source>
</evidence>
<dbReference type="InterPro" id="IPR002076">
    <property type="entry name" value="ELO_fam"/>
</dbReference>
<feature type="transmembrane region" description="Helical" evidence="12">
    <location>
        <begin position="118"/>
        <end position="138"/>
    </location>
</feature>
<comment type="catalytic activity">
    <reaction evidence="11">
        <text>a very-long-chain acyl-CoA + malonyl-CoA + H(+) = a very-long-chain 3-oxoacyl-CoA + CO2 + CoA</text>
        <dbReference type="Rhea" id="RHEA:32727"/>
        <dbReference type="ChEBI" id="CHEBI:15378"/>
        <dbReference type="ChEBI" id="CHEBI:16526"/>
        <dbReference type="ChEBI" id="CHEBI:57287"/>
        <dbReference type="ChEBI" id="CHEBI:57384"/>
        <dbReference type="ChEBI" id="CHEBI:90725"/>
        <dbReference type="ChEBI" id="CHEBI:90736"/>
        <dbReference type="EC" id="2.3.1.199"/>
    </reaction>
</comment>
<feature type="transmembrane region" description="Helical" evidence="12">
    <location>
        <begin position="185"/>
        <end position="204"/>
    </location>
</feature>
<dbReference type="GO" id="GO:0042761">
    <property type="term" value="P:very long-chain fatty acid biosynthetic process"/>
    <property type="evidence" value="ECO:0007669"/>
    <property type="project" value="TreeGrafter"/>
</dbReference>
<evidence type="ECO:0000256" key="11">
    <source>
        <dbReference type="ARBA" id="ARBA00047375"/>
    </source>
</evidence>
<comment type="catalytic activity">
    <reaction evidence="12">
        <text>an acyl-CoA + malonyl-CoA + H(+) = a 3-oxoacyl-CoA + CO2 + CoA</text>
        <dbReference type="Rhea" id="RHEA:50252"/>
        <dbReference type="ChEBI" id="CHEBI:15378"/>
        <dbReference type="ChEBI" id="CHEBI:16526"/>
        <dbReference type="ChEBI" id="CHEBI:57287"/>
        <dbReference type="ChEBI" id="CHEBI:57384"/>
        <dbReference type="ChEBI" id="CHEBI:58342"/>
        <dbReference type="ChEBI" id="CHEBI:90726"/>
    </reaction>
    <physiologicalReaction direction="left-to-right" evidence="12">
        <dbReference type="Rhea" id="RHEA:50253"/>
    </physiologicalReaction>
</comment>
<evidence type="ECO:0000256" key="3">
    <source>
        <dbReference type="ARBA" id="ARBA00022516"/>
    </source>
</evidence>
<dbReference type="Pfam" id="PF01151">
    <property type="entry name" value="ELO"/>
    <property type="match status" value="1"/>
</dbReference>
<evidence type="ECO:0000256" key="5">
    <source>
        <dbReference type="ARBA" id="ARBA00022692"/>
    </source>
</evidence>
<keyword evidence="8 12" id="KW-0443">Lipid metabolism</keyword>